<dbReference type="GO" id="GO:0006817">
    <property type="term" value="P:phosphate ion transport"/>
    <property type="evidence" value="ECO:0007669"/>
    <property type="project" value="UniProtKB-KW"/>
</dbReference>
<feature type="domain" description="PhoU" evidence="8">
    <location>
        <begin position="16"/>
        <end position="102"/>
    </location>
</feature>
<dbReference type="NCBIfam" id="TIGR02135">
    <property type="entry name" value="phoU_full"/>
    <property type="match status" value="1"/>
</dbReference>
<keyword evidence="5 7" id="KW-0963">Cytoplasm</keyword>
<evidence type="ECO:0000256" key="5">
    <source>
        <dbReference type="ARBA" id="ARBA00022490"/>
    </source>
</evidence>
<sequence length="226" mass="24822">MREAYQSDLRHIVDDLLDMAEMVGTALESATASLLEGDLALAERVVTADPHLDARQVELDAKAVELLARQSPVATDLRLLVATLRMSSSLERMGDLAAHVALIARRAHPEIAVPEQHRAQIARMCELGLSALQAASQVIENRDLALAAQVEKQDEELDDLMLEISREISSSSEQSYTNAQIIDLTLLIRFYERLGDHAVSLVRRVGFLVTGDSLDTLSEGVDVQEI</sequence>
<dbReference type="GO" id="GO:0005737">
    <property type="term" value="C:cytoplasm"/>
    <property type="evidence" value="ECO:0007669"/>
    <property type="project" value="UniProtKB-SubCell"/>
</dbReference>
<reference evidence="9 10" key="1">
    <citation type="journal article" date="2014" name="Int. J. Syst. Evol. Microbiol.">
        <title>Brachybacterium ginsengisoli sp. nov., isolated from soil of a ginseng field.</title>
        <authorList>
            <person name="Hoang V.A."/>
            <person name="Kim Y.J."/>
            <person name="Nguyen N.L."/>
            <person name="Yang D.C."/>
        </authorList>
    </citation>
    <scope>NUCLEOTIDE SEQUENCE [LARGE SCALE GENOMIC DNA]</scope>
    <source>
        <strain evidence="9 10">DCY80</strain>
    </source>
</reference>
<dbReference type="AlphaFoldDB" id="A0A291GZ27"/>
<keyword evidence="4 7" id="KW-0813">Transport</keyword>
<dbReference type="RefSeq" id="WP_096799916.1">
    <property type="nucleotide sequence ID" value="NZ_CP023564.1"/>
</dbReference>
<evidence type="ECO:0000256" key="2">
    <source>
        <dbReference type="ARBA" id="ARBA00008107"/>
    </source>
</evidence>
<organism evidence="9 10">
    <name type="scientific">Brachybacterium ginsengisoli</name>
    <dbReference type="NCBI Taxonomy" id="1331682"/>
    <lineage>
        <taxon>Bacteria</taxon>
        <taxon>Bacillati</taxon>
        <taxon>Actinomycetota</taxon>
        <taxon>Actinomycetes</taxon>
        <taxon>Micrococcales</taxon>
        <taxon>Dermabacteraceae</taxon>
        <taxon>Brachybacterium</taxon>
    </lineage>
</organism>
<keyword evidence="10" id="KW-1185">Reference proteome</keyword>
<dbReference type="EMBL" id="CP023564">
    <property type="protein sequence ID" value="ATG55455.1"/>
    <property type="molecule type" value="Genomic_DNA"/>
</dbReference>
<dbReference type="PANTHER" id="PTHR42930:SF3">
    <property type="entry name" value="PHOSPHATE-SPECIFIC TRANSPORT SYSTEM ACCESSORY PROTEIN PHOU"/>
    <property type="match status" value="1"/>
</dbReference>
<dbReference type="OrthoDB" id="9814256at2"/>
<dbReference type="KEGG" id="bgg:CFK41_12265"/>
<evidence type="ECO:0000313" key="9">
    <source>
        <dbReference type="EMBL" id="ATG55455.1"/>
    </source>
</evidence>
<evidence type="ECO:0000256" key="7">
    <source>
        <dbReference type="PIRNR" id="PIRNR003107"/>
    </source>
</evidence>
<dbReference type="SUPFAM" id="SSF109755">
    <property type="entry name" value="PhoU-like"/>
    <property type="match status" value="1"/>
</dbReference>
<dbReference type="PIRSF" id="PIRSF003107">
    <property type="entry name" value="PhoU"/>
    <property type="match status" value="1"/>
</dbReference>
<comment type="function">
    <text evidence="7">Plays a role in the regulation of phosphate uptake.</text>
</comment>
<dbReference type="GO" id="GO:0045936">
    <property type="term" value="P:negative regulation of phosphate metabolic process"/>
    <property type="evidence" value="ECO:0007669"/>
    <property type="project" value="InterPro"/>
</dbReference>
<protein>
    <recommendedName>
        <fullName evidence="7">Phosphate-specific transport system accessory protein PhoU</fullName>
    </recommendedName>
</protein>
<dbReference type="InterPro" id="IPR038078">
    <property type="entry name" value="PhoU-like_sf"/>
</dbReference>
<gene>
    <name evidence="9" type="primary">phoU</name>
    <name evidence="9" type="ORF">CFK41_12265</name>
</gene>
<dbReference type="InterPro" id="IPR026022">
    <property type="entry name" value="PhoU_dom"/>
</dbReference>
<evidence type="ECO:0000256" key="4">
    <source>
        <dbReference type="ARBA" id="ARBA00022448"/>
    </source>
</evidence>
<keyword evidence="6 7" id="KW-0592">Phosphate transport</keyword>
<dbReference type="FunFam" id="1.20.58.220:FF:000004">
    <property type="entry name" value="Phosphate-specific transport system accessory protein PhoU"/>
    <property type="match status" value="1"/>
</dbReference>
<comment type="similarity">
    <text evidence="2 7">Belongs to the PhoU family.</text>
</comment>
<evidence type="ECO:0000256" key="1">
    <source>
        <dbReference type="ARBA" id="ARBA00004496"/>
    </source>
</evidence>
<dbReference type="InterPro" id="IPR028366">
    <property type="entry name" value="PhoU"/>
</dbReference>
<proteinExistence type="inferred from homology"/>
<evidence type="ECO:0000256" key="3">
    <source>
        <dbReference type="ARBA" id="ARBA00011738"/>
    </source>
</evidence>
<dbReference type="Pfam" id="PF01895">
    <property type="entry name" value="PhoU"/>
    <property type="match status" value="2"/>
</dbReference>
<name>A0A291GZ27_9MICO</name>
<dbReference type="PANTHER" id="PTHR42930">
    <property type="entry name" value="PHOSPHATE-SPECIFIC TRANSPORT SYSTEM ACCESSORY PROTEIN PHOU"/>
    <property type="match status" value="1"/>
</dbReference>
<dbReference type="Proteomes" id="UP000217889">
    <property type="component" value="Chromosome"/>
</dbReference>
<dbReference type="Gene3D" id="1.20.58.220">
    <property type="entry name" value="Phosphate transport system protein phou homolog 2, domain 2"/>
    <property type="match status" value="1"/>
</dbReference>
<evidence type="ECO:0000259" key="8">
    <source>
        <dbReference type="Pfam" id="PF01895"/>
    </source>
</evidence>
<feature type="domain" description="PhoU" evidence="8">
    <location>
        <begin position="121"/>
        <end position="205"/>
    </location>
</feature>
<dbReference type="GO" id="GO:0030643">
    <property type="term" value="P:intracellular phosphate ion homeostasis"/>
    <property type="evidence" value="ECO:0007669"/>
    <property type="project" value="InterPro"/>
</dbReference>
<comment type="subcellular location">
    <subcellularLocation>
        <location evidence="1 7">Cytoplasm</location>
    </subcellularLocation>
</comment>
<comment type="subunit">
    <text evidence="3 7">Homodimer.</text>
</comment>
<accession>A0A291GZ27</accession>
<evidence type="ECO:0000256" key="6">
    <source>
        <dbReference type="ARBA" id="ARBA00022592"/>
    </source>
</evidence>
<evidence type="ECO:0000313" key="10">
    <source>
        <dbReference type="Proteomes" id="UP000217889"/>
    </source>
</evidence>